<dbReference type="CDD" id="cd22887">
    <property type="entry name" value="Atg16_CCD"/>
    <property type="match status" value="1"/>
</dbReference>
<evidence type="ECO:0000313" key="5">
    <source>
        <dbReference type="EMBL" id="TPX09429.1"/>
    </source>
</evidence>
<dbReference type="InterPro" id="IPR013923">
    <property type="entry name" value="Autophagy-rel_prot_16_dom"/>
</dbReference>
<gene>
    <name evidence="5" type="ORF">E0L32_009317</name>
</gene>
<comment type="caution">
    <text evidence="5">The sequence shown here is derived from an EMBL/GenBank/DDBJ whole genome shotgun (WGS) entry which is preliminary data.</text>
</comment>
<dbReference type="OrthoDB" id="8949486at2759"/>
<feature type="region of interest" description="Disordered" evidence="3">
    <location>
        <begin position="42"/>
        <end position="68"/>
    </location>
</feature>
<dbReference type="EMBL" id="SKBQ01000067">
    <property type="protein sequence ID" value="TPX09429.1"/>
    <property type="molecule type" value="Genomic_DNA"/>
</dbReference>
<sequence length="203" mass="22928">MPTWRDEYLQSIKETERNNPVNGPLVEACSQLQDRVAALEAEKASQFASAGAPPSNTRTGEAPDAADAASTEYALSRLRLELAEALRSQGQLQSRLKAAEEELETLRSKTKNDTRSIRSLTSERNMLLTKVKDRDEELRGKSKLVENVQDELIALNLQLNMAEQQRAKVQAENKELVERWMKRVGQEADAMNLANEPFFKKER</sequence>
<dbReference type="InParanoid" id="A0A507AWQ7"/>
<dbReference type="STRING" id="1093900.A0A507AWQ7"/>
<protein>
    <recommendedName>
        <fullName evidence="4">Autophagy-related protein 16 domain-containing protein</fullName>
    </recommendedName>
</protein>
<keyword evidence="6" id="KW-1185">Reference proteome</keyword>
<evidence type="ECO:0000256" key="3">
    <source>
        <dbReference type="SAM" id="MobiDB-lite"/>
    </source>
</evidence>
<keyword evidence="2" id="KW-0175">Coiled coil</keyword>
<dbReference type="AlphaFoldDB" id="A0A507AWQ7"/>
<comment type="similarity">
    <text evidence="1">Belongs to the ATG16 family.</text>
</comment>
<dbReference type="Pfam" id="PF08614">
    <property type="entry name" value="ATG16"/>
    <property type="match status" value="1"/>
</dbReference>
<dbReference type="GeneID" id="41976764"/>
<organism evidence="5 6">
    <name type="scientific">Thyridium curvatum</name>
    <dbReference type="NCBI Taxonomy" id="1093900"/>
    <lineage>
        <taxon>Eukaryota</taxon>
        <taxon>Fungi</taxon>
        <taxon>Dikarya</taxon>
        <taxon>Ascomycota</taxon>
        <taxon>Pezizomycotina</taxon>
        <taxon>Sordariomycetes</taxon>
        <taxon>Sordariomycetidae</taxon>
        <taxon>Thyridiales</taxon>
        <taxon>Thyridiaceae</taxon>
        <taxon>Thyridium</taxon>
    </lineage>
</organism>
<accession>A0A507AWQ7</accession>
<feature type="domain" description="Autophagy-related protein 16" evidence="4">
    <location>
        <begin position="7"/>
        <end position="192"/>
    </location>
</feature>
<evidence type="ECO:0000259" key="4">
    <source>
        <dbReference type="Pfam" id="PF08614"/>
    </source>
</evidence>
<dbReference type="RefSeq" id="XP_030991140.1">
    <property type="nucleotide sequence ID" value="XM_031144269.1"/>
</dbReference>
<evidence type="ECO:0000256" key="2">
    <source>
        <dbReference type="SAM" id="Coils"/>
    </source>
</evidence>
<name>A0A507AWQ7_9PEZI</name>
<evidence type="ECO:0000313" key="6">
    <source>
        <dbReference type="Proteomes" id="UP000319257"/>
    </source>
</evidence>
<proteinExistence type="inferred from homology"/>
<feature type="coiled-coil region" evidence="2">
    <location>
        <begin position="82"/>
        <end position="116"/>
    </location>
</feature>
<dbReference type="Proteomes" id="UP000319257">
    <property type="component" value="Unassembled WGS sequence"/>
</dbReference>
<evidence type="ECO:0000256" key="1">
    <source>
        <dbReference type="ARBA" id="ARBA00005331"/>
    </source>
</evidence>
<reference evidence="5 6" key="1">
    <citation type="submission" date="2019-06" db="EMBL/GenBank/DDBJ databases">
        <title>Draft genome sequence of the filamentous fungus Phialemoniopsis curvata isolated from diesel fuel.</title>
        <authorList>
            <person name="Varaljay V.A."/>
            <person name="Lyon W.J."/>
            <person name="Crouch A.L."/>
            <person name="Drake C.E."/>
            <person name="Hollomon J.M."/>
            <person name="Nadeau L.J."/>
            <person name="Nunn H.S."/>
            <person name="Stevenson B.S."/>
            <person name="Bojanowski C.L."/>
            <person name="Crookes-Goodson W.J."/>
        </authorList>
    </citation>
    <scope>NUCLEOTIDE SEQUENCE [LARGE SCALE GENOMIC DNA]</scope>
    <source>
        <strain evidence="5 6">D216</strain>
    </source>
</reference>
<dbReference type="Gene3D" id="1.20.5.170">
    <property type="match status" value="1"/>
</dbReference>
<feature type="coiled-coil region" evidence="2">
    <location>
        <begin position="145"/>
        <end position="179"/>
    </location>
</feature>